<name>A0A5P2B2F4_STRVZ</name>
<sequence length="293" mass="30903">MTAQTVSEPKVYATAVDSPARFRNLLTAEWIKLWSLRSTYWVLGVGAVAVTAINVNSARTNAERLAHQPELPPAPPPGFPAKPEMLFDPLAAAFVDPAWQLLMVIAGSVGALAVFGEYTTGLIRTTFAAVPARHAVMTAKAIVMAAVMLALGTSVAGTSFGVTQAILQDHHGMSFGDPGALRAVAASALLAPLCALAGMALGALIRHAAGTVVAVVGVLLMLPMLFMGETYRWVKEIGNAMPLTAWQALVQNPARDYTVDKYPVSVAEGWTVFGAWSLVAAFITVAVAHRRDV</sequence>
<gene>
    <name evidence="2" type="ORF">DEJ46_38145</name>
</gene>
<evidence type="ECO:0000313" key="2">
    <source>
        <dbReference type="EMBL" id="QES24207.1"/>
    </source>
</evidence>
<keyword evidence="1" id="KW-0812">Transmembrane</keyword>
<feature type="transmembrane region" description="Helical" evidence="1">
    <location>
        <begin position="270"/>
        <end position="288"/>
    </location>
</feature>
<feature type="transmembrane region" description="Helical" evidence="1">
    <location>
        <begin position="40"/>
        <end position="58"/>
    </location>
</feature>
<feature type="transmembrane region" description="Helical" evidence="1">
    <location>
        <begin position="179"/>
        <end position="201"/>
    </location>
</feature>
<proteinExistence type="predicted"/>
<accession>A0A5P2B2F4</accession>
<evidence type="ECO:0000313" key="3">
    <source>
        <dbReference type="Proteomes" id="UP000324106"/>
    </source>
</evidence>
<organism evidence="2 3">
    <name type="scientific">Streptomyces venezuelae</name>
    <dbReference type="NCBI Taxonomy" id="54571"/>
    <lineage>
        <taxon>Bacteria</taxon>
        <taxon>Bacillati</taxon>
        <taxon>Actinomycetota</taxon>
        <taxon>Actinomycetes</taxon>
        <taxon>Kitasatosporales</taxon>
        <taxon>Streptomycetaceae</taxon>
        <taxon>Streptomyces</taxon>
    </lineage>
</organism>
<dbReference type="Proteomes" id="UP000324106">
    <property type="component" value="Chromosome"/>
</dbReference>
<dbReference type="RefSeq" id="WP_150273732.1">
    <property type="nucleotide sequence ID" value="NZ_CP029194.1"/>
</dbReference>
<keyword evidence="1" id="KW-1133">Transmembrane helix</keyword>
<dbReference type="EMBL" id="CP029194">
    <property type="protein sequence ID" value="QES24207.1"/>
    <property type="molecule type" value="Genomic_DNA"/>
</dbReference>
<protein>
    <submittedName>
        <fullName evidence="2">ABC transporter permease</fullName>
    </submittedName>
</protein>
<feature type="transmembrane region" description="Helical" evidence="1">
    <location>
        <begin position="98"/>
        <end position="120"/>
    </location>
</feature>
<keyword evidence="1" id="KW-0472">Membrane</keyword>
<dbReference type="OrthoDB" id="3480265at2"/>
<feature type="transmembrane region" description="Helical" evidence="1">
    <location>
        <begin position="208"/>
        <end position="226"/>
    </location>
</feature>
<evidence type="ECO:0000256" key="1">
    <source>
        <dbReference type="SAM" id="Phobius"/>
    </source>
</evidence>
<dbReference type="AlphaFoldDB" id="A0A5P2B2F4"/>
<reference evidence="2 3" key="1">
    <citation type="submission" date="2018-05" db="EMBL/GenBank/DDBJ databases">
        <title>Streptomyces venezuelae.</title>
        <authorList>
            <person name="Kim W."/>
            <person name="Lee N."/>
            <person name="Cho B.-K."/>
        </authorList>
    </citation>
    <scope>NUCLEOTIDE SEQUENCE [LARGE SCALE GENOMIC DNA]</scope>
    <source>
        <strain evidence="2 3">ATCC 15068</strain>
    </source>
</reference>
<feature type="transmembrane region" description="Helical" evidence="1">
    <location>
        <begin position="141"/>
        <end position="167"/>
    </location>
</feature>